<protein>
    <submittedName>
        <fullName evidence="3">Biotin attachment protein</fullName>
    </submittedName>
</protein>
<dbReference type="CDD" id="cd06850">
    <property type="entry name" value="biotinyl_domain"/>
    <property type="match status" value="1"/>
</dbReference>
<proteinExistence type="predicted"/>
<dbReference type="Gene3D" id="2.40.30.170">
    <property type="match status" value="1"/>
</dbReference>
<comment type="caution">
    <text evidence="3">The sequence shown here is derived from an EMBL/GenBank/DDBJ whole genome shotgun (WGS) entry which is preliminary data.</text>
</comment>
<dbReference type="Proteomes" id="UP000242699">
    <property type="component" value="Unassembled WGS sequence"/>
</dbReference>
<dbReference type="Gene3D" id="2.40.50.100">
    <property type="match status" value="1"/>
</dbReference>
<reference evidence="3 4" key="1">
    <citation type="journal article" date="2014" name="BMC Genomics">
        <title>Comparison of environmental and isolate Sulfobacillus genomes reveals diverse carbon, sulfur, nitrogen, and hydrogen metabolisms.</title>
        <authorList>
            <person name="Justice N.B."/>
            <person name="Norman A."/>
            <person name="Brown C.T."/>
            <person name="Singh A."/>
            <person name="Thomas B.C."/>
            <person name="Banfield J.F."/>
        </authorList>
    </citation>
    <scope>NUCLEOTIDE SEQUENCE [LARGE SCALE GENOMIC DNA]</scope>
    <source>
        <strain evidence="3">AMDSBA1</strain>
    </source>
</reference>
<organism evidence="3 4">
    <name type="scientific">Sulfobacillus benefaciens</name>
    <dbReference type="NCBI Taxonomy" id="453960"/>
    <lineage>
        <taxon>Bacteria</taxon>
        <taxon>Bacillati</taxon>
        <taxon>Bacillota</taxon>
        <taxon>Clostridia</taxon>
        <taxon>Eubacteriales</taxon>
        <taxon>Clostridiales Family XVII. Incertae Sedis</taxon>
        <taxon>Sulfobacillus</taxon>
    </lineage>
</organism>
<feature type="transmembrane region" description="Helical" evidence="1">
    <location>
        <begin position="26"/>
        <end position="48"/>
    </location>
</feature>
<evidence type="ECO:0000313" key="3">
    <source>
        <dbReference type="EMBL" id="PSR30567.1"/>
    </source>
</evidence>
<dbReference type="AlphaFoldDB" id="A0A2T2X7Y5"/>
<dbReference type="EMBL" id="PXYT01000009">
    <property type="protein sequence ID" value="PSR30567.1"/>
    <property type="molecule type" value="Genomic_DNA"/>
</dbReference>
<evidence type="ECO:0000313" key="4">
    <source>
        <dbReference type="Proteomes" id="UP000242699"/>
    </source>
</evidence>
<dbReference type="SUPFAM" id="SSF51230">
    <property type="entry name" value="Single hybrid motif"/>
    <property type="match status" value="1"/>
</dbReference>
<dbReference type="InterPro" id="IPR058792">
    <property type="entry name" value="Beta-barrel_RND_2"/>
</dbReference>
<keyword evidence="1" id="KW-0812">Transmembrane</keyword>
<gene>
    <name evidence="3" type="ORF">C7B43_05675</name>
</gene>
<dbReference type="PANTHER" id="PTHR30386">
    <property type="entry name" value="MEMBRANE FUSION SUBUNIT OF EMRAB-TOLC MULTIDRUG EFFLUX PUMP"/>
    <property type="match status" value="1"/>
</dbReference>
<feature type="domain" description="CusB-like beta-barrel" evidence="2">
    <location>
        <begin position="143"/>
        <end position="179"/>
    </location>
</feature>
<dbReference type="Pfam" id="PF25954">
    <property type="entry name" value="Beta-barrel_RND_2"/>
    <property type="match status" value="1"/>
</dbReference>
<name>A0A2T2X7Y5_9FIRM</name>
<evidence type="ECO:0000256" key="1">
    <source>
        <dbReference type="SAM" id="Phobius"/>
    </source>
</evidence>
<dbReference type="InterPro" id="IPR011053">
    <property type="entry name" value="Single_hybrid_motif"/>
</dbReference>
<accession>A0A2T2X7Y5</accession>
<keyword evidence="1" id="KW-0472">Membrane</keyword>
<dbReference type="InterPro" id="IPR050739">
    <property type="entry name" value="MFP"/>
</dbReference>
<evidence type="ECO:0000259" key="2">
    <source>
        <dbReference type="Pfam" id="PF25954"/>
    </source>
</evidence>
<sequence length="228" mass="23898">MPVCSNNGSTTTGIRKQKEGESMPRWIFGLVAILGVLTLGSIAGFYAFNQARYVESPYAFVTAPYAWVSASSPGIVKQVLVQNGQHVKAKEEVARITTYAGKTLSVLAPRTGTVGSMDVAPGASVGAGQDLMAVVQLAHSQIMAEIPESRARKVALGQVVNVTLSALPGTTLTGRVTHVGSSTLSTLSPLLQVGSFAKEREWIPVTISVNPAGNQLIAGENASVRIHI</sequence>
<keyword evidence="1" id="KW-1133">Transmembrane helix</keyword>